<dbReference type="OrthoDB" id="9811869at2"/>
<keyword evidence="4" id="KW-1185">Reference proteome</keyword>
<proteinExistence type="predicted"/>
<name>A0A2U3IBK6_9BURK</name>
<evidence type="ECO:0000313" key="4">
    <source>
        <dbReference type="Proteomes" id="UP000238169"/>
    </source>
</evidence>
<dbReference type="Pfam" id="PF26340">
    <property type="entry name" value="DNA-SBD_ScoMcrA"/>
    <property type="match status" value="1"/>
</dbReference>
<feature type="domain" description="ScoMcrA-like DNA sulfur-binding" evidence="2">
    <location>
        <begin position="4"/>
        <end position="154"/>
    </location>
</feature>
<dbReference type="RefSeq" id="WP_106857091.1">
    <property type="nucleotide sequence ID" value="NZ_OGTP01000020.1"/>
</dbReference>
<dbReference type="PIRSF" id="PIRSF030850">
    <property type="entry name" value="UCP030850"/>
    <property type="match status" value="1"/>
</dbReference>
<gene>
    <name evidence="3" type="ORF">NOV72_04802</name>
</gene>
<feature type="domain" description="HNH nuclease" evidence="1">
    <location>
        <begin position="182"/>
        <end position="235"/>
    </location>
</feature>
<dbReference type="InterPro" id="IPR003615">
    <property type="entry name" value="HNH_nuc"/>
</dbReference>
<accession>A0A2U3IBK6</accession>
<dbReference type="EMBL" id="OGTP01000020">
    <property type="protein sequence ID" value="SPB17597.1"/>
    <property type="molecule type" value="Genomic_DNA"/>
</dbReference>
<evidence type="ECO:0000259" key="1">
    <source>
        <dbReference type="Pfam" id="PF13391"/>
    </source>
</evidence>
<evidence type="ECO:0000313" key="3">
    <source>
        <dbReference type="EMBL" id="SPB17597.1"/>
    </source>
</evidence>
<dbReference type="InterPro" id="IPR011396">
    <property type="entry name" value="PT_DNA_restrict"/>
</dbReference>
<sequence length="295" mass="33535">MTSSDILHRFANLKVWQSGDLRAPHKPLLVLLALGLYSRGIRVVSFSDYEAKLSELLREFAPQRRTLYPEMPFVRLRNDNVWQLSTNAGDAPDIRNDSTKTELRKRGATGQFSDEVRNLFERDPNSLSEVARLLLSAHFPESIHGDILDAVGLALDDSAQRTGRRRDPNFRSEVLMAYQYRCALCNLDLRIANMTIGLEAAHIKWHQFEGPDVVANGVALCCMHHKLFDIGAFTLSDDRRVLVSDKAHGTQQFEEILLRHHGGQMNSPVRTEHHPARDFVAWHRAEVFKGHARPV</sequence>
<dbReference type="NCBIfam" id="NF045808">
    <property type="entry name" value="PT-DNA_restrict"/>
    <property type="match status" value="1"/>
</dbReference>
<dbReference type="Proteomes" id="UP000238169">
    <property type="component" value="Unassembled WGS sequence"/>
</dbReference>
<organism evidence="3 4">
    <name type="scientific">Caballeronia novacaledonica</name>
    <dbReference type="NCBI Taxonomy" id="1544861"/>
    <lineage>
        <taxon>Bacteria</taxon>
        <taxon>Pseudomonadati</taxon>
        <taxon>Pseudomonadota</taxon>
        <taxon>Betaproteobacteria</taxon>
        <taxon>Burkholderiales</taxon>
        <taxon>Burkholderiaceae</taxon>
        <taxon>Caballeronia</taxon>
    </lineage>
</organism>
<protein>
    <submittedName>
        <fullName evidence="3">Uncharacterized protein</fullName>
    </submittedName>
</protein>
<dbReference type="Pfam" id="PF13391">
    <property type="entry name" value="HNH_2"/>
    <property type="match status" value="1"/>
</dbReference>
<evidence type="ECO:0000259" key="2">
    <source>
        <dbReference type="Pfam" id="PF26340"/>
    </source>
</evidence>
<dbReference type="AlphaFoldDB" id="A0A2U3IBK6"/>
<dbReference type="InterPro" id="IPR058813">
    <property type="entry name" value="DNA-SBD_ScoMcrA"/>
</dbReference>
<reference evidence="4" key="1">
    <citation type="submission" date="2018-01" db="EMBL/GenBank/DDBJ databases">
        <authorList>
            <person name="Peeters C."/>
        </authorList>
    </citation>
    <scope>NUCLEOTIDE SEQUENCE [LARGE SCALE GENOMIC DNA]</scope>
</reference>